<comment type="caution">
    <text evidence="1">The sequence shown here is derived from an EMBL/GenBank/DDBJ whole genome shotgun (WGS) entry which is preliminary data.</text>
</comment>
<proteinExistence type="predicted"/>
<name>A0AAX0RQM6_9BACI</name>
<dbReference type="AlphaFoldDB" id="A0AAX0RQM6"/>
<dbReference type="EMBL" id="NUEQ01000101">
    <property type="protein sequence ID" value="PEJ27378.1"/>
    <property type="molecule type" value="Genomic_DNA"/>
</dbReference>
<evidence type="ECO:0000313" key="1">
    <source>
        <dbReference type="EMBL" id="PEJ27378.1"/>
    </source>
</evidence>
<reference evidence="1 2" key="1">
    <citation type="submission" date="2017-09" db="EMBL/GenBank/DDBJ databases">
        <title>Large-scale bioinformatics analysis of Bacillus genomes uncovers conserved roles of natural products in bacterial physiology.</title>
        <authorList>
            <consortium name="Agbiome Team Llc"/>
            <person name="Bleich R.M."/>
            <person name="Kirk G.J."/>
            <person name="Santa Maria K.C."/>
            <person name="Allen S.E."/>
            <person name="Farag S."/>
            <person name="Shank E.A."/>
            <person name="Bowers A."/>
        </authorList>
    </citation>
    <scope>NUCLEOTIDE SEQUENCE [LARGE SCALE GENOMIC DNA]</scope>
    <source>
        <strain evidence="1 2">AFS003229</strain>
    </source>
</reference>
<gene>
    <name evidence="1" type="ORF">CN689_24065</name>
</gene>
<dbReference type="Proteomes" id="UP000220106">
    <property type="component" value="Unassembled WGS sequence"/>
</dbReference>
<sequence length="235" mass="27972">MPIIKDIQLYVPKNKNLNWSFFHETRCITFFYSRLLPKLQAKDDKGVQIYCIKVIEQREQIDTFAHIIFNYFPVYVEADAEGILSLASGREKKKKTLEIVHEGMKRAADELNWDKAVLDDIYNSIKHSGYENIYPLLKKNSPNRKYVCSIICHHEINTIDVYMEIKKRNGDIVNKELLFSVENTDEQHLFSDYGNLKWRLNHKVEFSDKDYKQVYRLTFLEKDNPENLVWKIEKN</sequence>
<organism evidence="1 2">
    <name type="scientific">Peribacillus butanolivorans</name>
    <dbReference type="NCBI Taxonomy" id="421767"/>
    <lineage>
        <taxon>Bacteria</taxon>
        <taxon>Bacillati</taxon>
        <taxon>Bacillota</taxon>
        <taxon>Bacilli</taxon>
        <taxon>Bacillales</taxon>
        <taxon>Bacillaceae</taxon>
        <taxon>Peribacillus</taxon>
    </lineage>
</organism>
<accession>A0AAX0RQM6</accession>
<dbReference type="RefSeq" id="WP_098177676.1">
    <property type="nucleotide sequence ID" value="NZ_NUEQ01000101.1"/>
</dbReference>
<protein>
    <submittedName>
        <fullName evidence="1">Uncharacterized protein</fullName>
    </submittedName>
</protein>
<evidence type="ECO:0000313" key="2">
    <source>
        <dbReference type="Proteomes" id="UP000220106"/>
    </source>
</evidence>